<feature type="transmembrane region" description="Helical" evidence="2">
    <location>
        <begin position="20"/>
        <end position="44"/>
    </location>
</feature>
<keyword evidence="2" id="KW-0812">Transmembrane</keyword>
<feature type="transmembrane region" description="Helical" evidence="2">
    <location>
        <begin position="192"/>
        <end position="213"/>
    </location>
</feature>
<accession>A0AA39MI63</accession>
<evidence type="ECO:0000256" key="2">
    <source>
        <dbReference type="SAM" id="Phobius"/>
    </source>
</evidence>
<feature type="domain" description="DUF6534" evidence="3">
    <location>
        <begin position="198"/>
        <end position="284"/>
    </location>
</feature>
<dbReference type="AlphaFoldDB" id="A0AA39MI63"/>
<feature type="region of interest" description="Disordered" evidence="1">
    <location>
        <begin position="293"/>
        <end position="336"/>
    </location>
</feature>
<feature type="compositionally biased region" description="Polar residues" evidence="1">
    <location>
        <begin position="320"/>
        <end position="336"/>
    </location>
</feature>
<keyword evidence="2" id="KW-0472">Membrane</keyword>
<name>A0AA39MI63_9AGAR</name>
<evidence type="ECO:0000259" key="3">
    <source>
        <dbReference type="Pfam" id="PF20152"/>
    </source>
</evidence>
<feature type="transmembrane region" description="Helical" evidence="2">
    <location>
        <begin position="260"/>
        <end position="280"/>
    </location>
</feature>
<gene>
    <name evidence="4" type="ORF">EV421DRAFT_1992539</name>
</gene>
<reference evidence="4" key="1">
    <citation type="submission" date="2023-06" db="EMBL/GenBank/DDBJ databases">
        <authorList>
            <consortium name="Lawrence Berkeley National Laboratory"/>
            <person name="Ahrendt S."/>
            <person name="Sahu N."/>
            <person name="Indic B."/>
            <person name="Wong-Bajracharya J."/>
            <person name="Merenyi Z."/>
            <person name="Ke H.-M."/>
            <person name="Monk M."/>
            <person name="Kocsube S."/>
            <person name="Drula E."/>
            <person name="Lipzen A."/>
            <person name="Balint B."/>
            <person name="Henrissat B."/>
            <person name="Andreopoulos B."/>
            <person name="Martin F.M."/>
            <person name="Harder C.B."/>
            <person name="Rigling D."/>
            <person name="Ford K.L."/>
            <person name="Foster G.D."/>
            <person name="Pangilinan J."/>
            <person name="Papanicolaou A."/>
            <person name="Barry K."/>
            <person name="LaButti K."/>
            <person name="Viragh M."/>
            <person name="Koriabine M."/>
            <person name="Yan M."/>
            <person name="Riley R."/>
            <person name="Champramary S."/>
            <person name="Plett K.L."/>
            <person name="Tsai I.J."/>
            <person name="Slot J."/>
            <person name="Sipos G."/>
            <person name="Plett J."/>
            <person name="Nagy L.G."/>
            <person name="Grigoriev I.V."/>
        </authorList>
    </citation>
    <scope>NUCLEOTIDE SEQUENCE</scope>
    <source>
        <strain evidence="4">FPL87.14</strain>
    </source>
</reference>
<keyword evidence="2" id="KW-1133">Transmembrane helix</keyword>
<organism evidence="4 5">
    <name type="scientific">Armillaria borealis</name>
    <dbReference type="NCBI Taxonomy" id="47425"/>
    <lineage>
        <taxon>Eukaryota</taxon>
        <taxon>Fungi</taxon>
        <taxon>Dikarya</taxon>
        <taxon>Basidiomycota</taxon>
        <taxon>Agaricomycotina</taxon>
        <taxon>Agaricomycetes</taxon>
        <taxon>Agaricomycetidae</taxon>
        <taxon>Agaricales</taxon>
        <taxon>Marasmiineae</taxon>
        <taxon>Physalacriaceae</taxon>
        <taxon>Armillaria</taxon>
    </lineage>
</organism>
<dbReference type="InterPro" id="IPR045339">
    <property type="entry name" value="DUF6534"/>
</dbReference>
<evidence type="ECO:0000313" key="5">
    <source>
        <dbReference type="Proteomes" id="UP001175226"/>
    </source>
</evidence>
<evidence type="ECO:0000313" key="4">
    <source>
        <dbReference type="EMBL" id="KAK0434360.1"/>
    </source>
</evidence>
<evidence type="ECO:0000256" key="1">
    <source>
        <dbReference type="SAM" id="MobiDB-lite"/>
    </source>
</evidence>
<dbReference type="PANTHER" id="PTHR40465">
    <property type="entry name" value="CHROMOSOME 1, WHOLE GENOME SHOTGUN SEQUENCE"/>
    <property type="match status" value="1"/>
</dbReference>
<feature type="compositionally biased region" description="Low complexity" evidence="1">
    <location>
        <begin position="305"/>
        <end position="316"/>
    </location>
</feature>
<protein>
    <recommendedName>
        <fullName evidence="3">DUF6534 domain-containing protein</fullName>
    </recommendedName>
</protein>
<feature type="transmembrane region" description="Helical" evidence="2">
    <location>
        <begin position="117"/>
        <end position="136"/>
    </location>
</feature>
<comment type="caution">
    <text evidence="4">The sequence shown here is derived from an EMBL/GenBank/DDBJ whole genome shotgun (WGS) entry which is preliminary data.</text>
</comment>
<dbReference type="EMBL" id="JAUEPT010000072">
    <property type="protein sequence ID" value="KAK0434360.1"/>
    <property type="molecule type" value="Genomic_DNA"/>
</dbReference>
<feature type="transmembrane region" description="Helical" evidence="2">
    <location>
        <begin position="145"/>
        <end position="172"/>
    </location>
</feature>
<sequence>MSSVPAGQPTELPAVDNSLGALYIGSSLATVLYGVICVQTFLYVTSNRTRFDSWAMKLLVFILFSKAHLNRSGLDTTQQCLMLAGMYRLLITDYANPAALSIGGPSSGLALVTYDEAIVAISSILLVQLFFCWRVWNFSAHSLHLYIRIAIITISVSLAFLNFASYICLSIFGFRQHFVGVNSPDLTVAWKISASSGIAFDVITTMAMTLSLYRCRSLGTKRSNHVIVILILFTVNTNLVTTFLSIGGLVTYLVLPDSTIYGGFYLLLYKSYLNSFLAILNSRDFLREKMDHHSQPGQLSIPDFASPSTTDAASTAGEQFESSLTAAVGRSSTSEA</sequence>
<feature type="transmembrane region" description="Helical" evidence="2">
    <location>
        <begin position="225"/>
        <end position="254"/>
    </location>
</feature>
<dbReference type="PANTHER" id="PTHR40465:SF1">
    <property type="entry name" value="DUF6534 DOMAIN-CONTAINING PROTEIN"/>
    <property type="match status" value="1"/>
</dbReference>
<keyword evidence="5" id="KW-1185">Reference proteome</keyword>
<dbReference type="Pfam" id="PF20152">
    <property type="entry name" value="DUF6534"/>
    <property type="match status" value="1"/>
</dbReference>
<proteinExistence type="predicted"/>
<dbReference type="Proteomes" id="UP001175226">
    <property type="component" value="Unassembled WGS sequence"/>
</dbReference>